<sequence>MAVIKRNPEKGAPSEPKEPRAPTLHDELVERACRWLKGSCGCSVAVGELRAFTGSGETPDALGWRSEYSILVECKTSRADFLADRKKPFRLNPAMGVGTYRFYLCPPGVIEPDDLPEGWGLLYVEKNRIRRVAGPTGNVWSHGDNRRFIHSRNQEAEIAMLVSTLRRIS</sequence>
<dbReference type="EMBL" id="BGZI01000020">
    <property type="protein sequence ID" value="GBO89152.1"/>
    <property type="molecule type" value="Genomic_DNA"/>
</dbReference>
<evidence type="ECO:0000256" key="1">
    <source>
        <dbReference type="SAM" id="MobiDB-lite"/>
    </source>
</evidence>
<name>A0A5M3Q205_9GAMM</name>
<evidence type="ECO:0008006" key="4">
    <source>
        <dbReference type="Google" id="ProtNLM"/>
    </source>
</evidence>
<dbReference type="RefSeq" id="WP_227549498.1">
    <property type="nucleotide sequence ID" value="NZ_BGZI01000020.1"/>
</dbReference>
<dbReference type="AlphaFoldDB" id="A0A5M3Q205"/>
<comment type="caution">
    <text evidence="2">The sequence shown here is derived from an EMBL/GenBank/DDBJ whole genome shotgun (WGS) entry which is preliminary data.</text>
</comment>
<reference evidence="2 3" key="1">
    <citation type="journal article" date="2019" name="J. Gen. Appl. Microbiol.">
        <title>Aerobic degradation of cis-dichloroethene by the marine bacterium Marinobacter salsuginis strain 5N-3.</title>
        <authorList>
            <person name="Inoue Y."/>
            <person name="Fukunaga Y."/>
            <person name="Katsumata H."/>
            <person name="Ohji S."/>
            <person name="Hosoyama A."/>
            <person name="Mori K."/>
            <person name="Ando K."/>
        </authorList>
    </citation>
    <scope>NUCLEOTIDE SEQUENCE [LARGE SCALE GENOMIC DNA]</scope>
    <source>
        <strain evidence="2 3">NBRC 109114</strain>
    </source>
</reference>
<proteinExistence type="predicted"/>
<evidence type="ECO:0000313" key="3">
    <source>
        <dbReference type="Proteomes" id="UP000387223"/>
    </source>
</evidence>
<dbReference type="Proteomes" id="UP000387223">
    <property type="component" value="Unassembled WGS sequence"/>
</dbReference>
<organism evidence="2 3">
    <name type="scientific">Marinobacter salsuginis</name>
    <dbReference type="NCBI Taxonomy" id="418719"/>
    <lineage>
        <taxon>Bacteria</taxon>
        <taxon>Pseudomonadati</taxon>
        <taxon>Pseudomonadota</taxon>
        <taxon>Gammaproteobacteria</taxon>
        <taxon>Pseudomonadales</taxon>
        <taxon>Marinobacteraceae</taxon>
        <taxon>Marinobacter</taxon>
    </lineage>
</organism>
<accession>A0A5M3Q205</accession>
<feature type="region of interest" description="Disordered" evidence="1">
    <location>
        <begin position="1"/>
        <end position="23"/>
    </location>
</feature>
<gene>
    <name evidence="2" type="ORF">MSSD14B_28200</name>
</gene>
<evidence type="ECO:0000313" key="2">
    <source>
        <dbReference type="EMBL" id="GBO89152.1"/>
    </source>
</evidence>
<protein>
    <recommendedName>
        <fullName evidence="4">Adenylosuccinate synthase</fullName>
    </recommendedName>
</protein>